<dbReference type="InterPro" id="IPR048524">
    <property type="entry name" value="Lamp2-like_TM"/>
</dbReference>
<keyword evidence="14" id="KW-0968">Cytoplasmic vesicle</keyword>
<evidence type="ECO:0000256" key="8">
    <source>
        <dbReference type="ARBA" id="ARBA00022753"/>
    </source>
</evidence>
<keyword evidence="13" id="KW-0966">Cell projection</keyword>
<keyword evidence="12" id="KW-0325">Glycoprotein</keyword>
<dbReference type="Pfam" id="PF01299">
    <property type="entry name" value="Lamp2-like_luminal"/>
    <property type="match status" value="1"/>
</dbReference>
<gene>
    <name evidence="26" type="ORF">BOX15_Mlig013364g1</name>
</gene>
<comment type="caution">
    <text evidence="20">Lacks conserved residue(s) required for the propagation of feature annotation.</text>
</comment>
<dbReference type="GO" id="GO:0072594">
    <property type="term" value="P:establishment of protein localization to organelle"/>
    <property type="evidence" value="ECO:0007669"/>
    <property type="project" value="TreeGrafter"/>
</dbReference>
<feature type="domain" description="Lysosome-associated membrane glycoprotein 2-like transmembrane" evidence="25">
    <location>
        <begin position="448"/>
        <end position="481"/>
    </location>
</feature>
<evidence type="ECO:0000256" key="16">
    <source>
        <dbReference type="ARBA" id="ARBA00053950"/>
    </source>
</evidence>
<evidence type="ECO:0000256" key="9">
    <source>
        <dbReference type="ARBA" id="ARBA00022989"/>
    </source>
</evidence>
<evidence type="ECO:0000256" key="19">
    <source>
        <dbReference type="ARBA" id="ARBA00076257"/>
    </source>
</evidence>
<evidence type="ECO:0000256" key="10">
    <source>
        <dbReference type="ARBA" id="ARBA00023018"/>
    </source>
</evidence>
<comment type="similarity">
    <text evidence="5 20">Belongs to the LAMP family.</text>
</comment>
<dbReference type="GO" id="GO:0005886">
    <property type="term" value="C:plasma membrane"/>
    <property type="evidence" value="ECO:0007669"/>
    <property type="project" value="UniProtKB-SubCell"/>
</dbReference>
<evidence type="ECO:0000256" key="11">
    <source>
        <dbReference type="ARBA" id="ARBA00023136"/>
    </source>
</evidence>
<dbReference type="STRING" id="282301.A0A267DNP8"/>
<dbReference type="PRINTS" id="PR00336">
    <property type="entry name" value="LYSASSOCTDMP"/>
</dbReference>
<dbReference type="GO" id="GO:0005765">
    <property type="term" value="C:lysosomal membrane"/>
    <property type="evidence" value="ECO:0007669"/>
    <property type="project" value="TreeGrafter"/>
</dbReference>
<organism evidence="26 27">
    <name type="scientific">Macrostomum lignano</name>
    <dbReference type="NCBI Taxonomy" id="282301"/>
    <lineage>
        <taxon>Eukaryota</taxon>
        <taxon>Metazoa</taxon>
        <taxon>Spiralia</taxon>
        <taxon>Lophotrochozoa</taxon>
        <taxon>Platyhelminthes</taxon>
        <taxon>Rhabditophora</taxon>
        <taxon>Macrostomorpha</taxon>
        <taxon>Macrostomida</taxon>
        <taxon>Macrostomidae</taxon>
        <taxon>Macrostomum</taxon>
    </lineage>
</organism>
<accession>A0A267DNP8</accession>
<feature type="chain" id="PRO_5012718115" description="Lysosome-associated membrane glycoprotein 5" evidence="23">
    <location>
        <begin position="23"/>
        <end position="483"/>
    </location>
</feature>
<evidence type="ECO:0000256" key="18">
    <source>
        <dbReference type="ARBA" id="ARBA00074379"/>
    </source>
</evidence>
<dbReference type="PROSITE" id="PS51407">
    <property type="entry name" value="LAMP_3"/>
    <property type="match status" value="1"/>
</dbReference>
<evidence type="ECO:0000256" key="17">
    <source>
        <dbReference type="ARBA" id="ARBA00060492"/>
    </source>
</evidence>
<evidence type="ECO:0000256" key="1">
    <source>
        <dbReference type="ARBA" id="ARBA00004151"/>
    </source>
</evidence>
<dbReference type="EMBL" id="NIVC01003540">
    <property type="protein sequence ID" value="PAA50901.1"/>
    <property type="molecule type" value="Genomic_DNA"/>
</dbReference>
<name>A0A267DNP8_9PLAT</name>
<evidence type="ECO:0000256" key="3">
    <source>
        <dbReference type="ARBA" id="ARBA00004172"/>
    </source>
</evidence>
<evidence type="ECO:0000313" key="26">
    <source>
        <dbReference type="EMBL" id="PAA50901.1"/>
    </source>
</evidence>
<sequence>MTRTFASIVFLLFIISLHGCSAVTYKLSKDNTTCLIVETTATASVSYTNSNRQKLVATWPLGEAAAISGQCESETKGQASLNLTFADYWVHMSFASSGGKASLAGIELFVTVQNGSRFLSPNSTGGLLLTASPKLPLSADTEHFACASELRLPFGQPGGSALVLSATKIQAFGVRNGSLSAKFATCALDARSSVPSDSTTAPSNTTAAPSDTTTAPSDTTAAPSNTTAAPSDTTAAPSDSTTASTDTAAPTNGTSTAAPPTSAVPTTASPEPPLLNFTVFNSARVPCLRLQLRASLSILYRLKSGGNATVKVALPADTKASGDCGNSSQTVQLSFMQGWRSDLIFVKKASGYALQHLAADYRLSPALFPNAAEPSANRSAFGNGTYFSVASGTAYYSCRSAETLRLDNFVTMETRDLRAQAFRTDNSSAEFAGSMEQCLDDTPIDNVVPIVVGAALAGLVIIVLIAYLIGRRRHSAGSGYQSV</sequence>
<evidence type="ECO:0000256" key="4">
    <source>
        <dbReference type="ARBA" id="ARBA00004279"/>
    </source>
</evidence>
<dbReference type="Proteomes" id="UP000215902">
    <property type="component" value="Unassembled WGS sequence"/>
</dbReference>
<evidence type="ECO:0000256" key="13">
    <source>
        <dbReference type="ARBA" id="ARBA00023273"/>
    </source>
</evidence>
<dbReference type="PANTHER" id="PTHR11506:SF35">
    <property type="entry name" value="LYSOSOME-ASSOCIATED MEMBRANE GLYCOPROTEIN 5"/>
    <property type="match status" value="1"/>
</dbReference>
<reference evidence="26 27" key="1">
    <citation type="submission" date="2017-06" db="EMBL/GenBank/DDBJ databases">
        <title>A platform for efficient transgenesis in Macrostomum lignano, a flatworm model organism for stem cell research.</title>
        <authorList>
            <person name="Berezikov E."/>
        </authorList>
    </citation>
    <scope>NUCLEOTIDE SEQUENCE [LARGE SCALE GENOMIC DNA]</scope>
    <source>
        <strain evidence="26">DV1</strain>
        <tissue evidence="26">Whole organism</tissue>
    </source>
</reference>
<evidence type="ECO:0000256" key="12">
    <source>
        <dbReference type="ARBA" id="ARBA00023180"/>
    </source>
</evidence>
<feature type="compositionally biased region" description="Low complexity" evidence="21">
    <location>
        <begin position="195"/>
        <end position="269"/>
    </location>
</feature>
<keyword evidence="10" id="KW-0770">Synapse</keyword>
<keyword evidence="27" id="KW-1185">Reference proteome</keyword>
<dbReference type="InterPro" id="IPR002000">
    <property type="entry name" value="Lysosome-assoc_membr_glycop"/>
</dbReference>
<dbReference type="CDD" id="cd12087">
    <property type="entry name" value="TM_EGFR-like"/>
    <property type="match status" value="1"/>
</dbReference>
<protein>
    <recommendedName>
        <fullName evidence="18">Lysosome-associated membrane glycoprotein 5</fullName>
    </recommendedName>
    <alternativeName>
        <fullName evidence="19">Lysosome-associated membrane protein 5</fullName>
    </alternativeName>
</protein>
<evidence type="ECO:0000313" key="27">
    <source>
        <dbReference type="Proteomes" id="UP000215902"/>
    </source>
</evidence>
<dbReference type="Pfam" id="PF21222">
    <property type="entry name" value="Lamp2_2nd"/>
    <property type="match status" value="1"/>
</dbReference>
<evidence type="ECO:0000259" key="24">
    <source>
        <dbReference type="Pfam" id="PF01299"/>
    </source>
</evidence>
<keyword evidence="11 20" id="KW-0472">Membrane</keyword>
<feature type="transmembrane region" description="Helical" evidence="22">
    <location>
        <begin position="447"/>
        <end position="469"/>
    </location>
</feature>
<evidence type="ECO:0000259" key="25">
    <source>
        <dbReference type="Pfam" id="PF21222"/>
    </source>
</evidence>
<evidence type="ECO:0000256" key="21">
    <source>
        <dbReference type="SAM" id="MobiDB-lite"/>
    </source>
</evidence>
<evidence type="ECO:0000256" key="6">
    <source>
        <dbReference type="ARBA" id="ARBA00022692"/>
    </source>
</evidence>
<dbReference type="AlphaFoldDB" id="A0A267DNP8"/>
<evidence type="ECO:0000256" key="5">
    <source>
        <dbReference type="ARBA" id="ARBA00009644"/>
    </source>
</evidence>
<feature type="domain" description="Lysosome-associated membrane glycoprotein 2-like luminal" evidence="24">
    <location>
        <begin position="276"/>
        <end position="424"/>
    </location>
</feature>
<evidence type="ECO:0000256" key="22">
    <source>
        <dbReference type="SAM" id="Phobius"/>
    </source>
</evidence>
<dbReference type="GO" id="GO:0031902">
    <property type="term" value="C:late endosome membrane"/>
    <property type="evidence" value="ECO:0007669"/>
    <property type="project" value="TreeGrafter"/>
</dbReference>
<keyword evidence="6 20" id="KW-0812">Transmembrane</keyword>
<comment type="caution">
    <text evidence="26">The sequence shown here is derived from an EMBL/GenBank/DDBJ whole genome shotgun (WGS) entry which is preliminary data.</text>
</comment>
<keyword evidence="8" id="KW-0967">Endosome</keyword>
<feature type="region of interest" description="Disordered" evidence="21">
    <location>
        <begin position="192"/>
        <end position="269"/>
    </location>
</feature>
<comment type="function">
    <text evidence="16">Plays a role in short-term synaptic plasticity in a subset of GABAergic neurons in the brain.</text>
</comment>
<feature type="signal peptide" evidence="23">
    <location>
        <begin position="1"/>
        <end position="22"/>
    </location>
</feature>
<evidence type="ECO:0000256" key="23">
    <source>
        <dbReference type="SAM" id="SignalP"/>
    </source>
</evidence>
<dbReference type="InterPro" id="IPR048528">
    <property type="entry name" value="Lamp2-like_luminal"/>
</dbReference>
<keyword evidence="9 22" id="KW-1133">Transmembrane helix</keyword>
<comment type="subcellular location">
    <subcellularLocation>
        <location evidence="4">Cell projection</location>
        <location evidence="4">Dendrite</location>
    </subcellularLocation>
    <subcellularLocation>
        <location evidence="17">Cell projection</location>
        <location evidence="17">Growth cone membrane</location>
        <topology evidence="17">Single-pass type I membrane protein</topology>
    </subcellularLocation>
    <subcellularLocation>
        <location evidence="15">Cytoplasmic vesicle</location>
        <location evidence="15">Secretory vesicle</location>
        <location evidence="15">Synaptic vesicle membrane</location>
        <topology evidence="15">Single-pass type I membrane protein</topology>
    </subcellularLocation>
    <subcellularLocation>
        <location evidence="2">Early endosome membrane</location>
        <topology evidence="2">Single-pass type I membrane protein</topology>
    </subcellularLocation>
    <subcellularLocation>
        <location evidence="1">Endoplasmic reticulum-Golgi intermediate compartment membrane</location>
        <topology evidence="1">Single-pass type I membrane protein</topology>
    </subcellularLocation>
    <subcellularLocation>
        <location evidence="20">Membrane</location>
        <topology evidence="20">Single-pass type I membrane protein</topology>
    </subcellularLocation>
    <subcellularLocation>
        <location evidence="3">Recycling endosome</location>
    </subcellularLocation>
</comment>
<keyword evidence="7 23" id="KW-0732">Signal</keyword>
<evidence type="ECO:0000256" key="14">
    <source>
        <dbReference type="ARBA" id="ARBA00023329"/>
    </source>
</evidence>
<evidence type="ECO:0000256" key="2">
    <source>
        <dbReference type="ARBA" id="ARBA00004158"/>
    </source>
</evidence>
<evidence type="ECO:0000256" key="20">
    <source>
        <dbReference type="PROSITE-ProRule" id="PRU00740"/>
    </source>
</evidence>
<evidence type="ECO:0000256" key="15">
    <source>
        <dbReference type="ARBA" id="ARBA00029428"/>
    </source>
</evidence>
<dbReference type="PANTHER" id="PTHR11506">
    <property type="entry name" value="LYSOSOME-ASSOCIATED MEMBRANE GLYCOPROTEIN"/>
    <property type="match status" value="1"/>
</dbReference>
<evidence type="ECO:0000256" key="7">
    <source>
        <dbReference type="ARBA" id="ARBA00022729"/>
    </source>
</evidence>
<proteinExistence type="inferred from homology"/>
<dbReference type="OrthoDB" id="6232933at2759"/>
<dbReference type="Gene3D" id="2.40.160.110">
    <property type="match status" value="2"/>
</dbReference>